<organism evidence="3 4">
    <name type="scientific">Hanamia caeni</name>
    <dbReference type="NCBI Taxonomy" id="2294116"/>
    <lineage>
        <taxon>Bacteria</taxon>
        <taxon>Pseudomonadati</taxon>
        <taxon>Bacteroidota</taxon>
        <taxon>Chitinophagia</taxon>
        <taxon>Chitinophagales</taxon>
        <taxon>Chitinophagaceae</taxon>
        <taxon>Hanamia</taxon>
    </lineage>
</organism>
<dbReference type="RefSeq" id="WP_123121527.1">
    <property type="nucleotide sequence ID" value="NZ_RJJR01000013.1"/>
</dbReference>
<feature type="transmembrane region" description="Helical" evidence="1">
    <location>
        <begin position="114"/>
        <end position="135"/>
    </location>
</feature>
<comment type="caution">
    <text evidence="3">The sequence shown here is derived from an EMBL/GenBank/DDBJ whole genome shotgun (WGS) entry which is preliminary data.</text>
</comment>
<evidence type="ECO:0000256" key="2">
    <source>
        <dbReference type="SAM" id="SignalP"/>
    </source>
</evidence>
<keyword evidence="1" id="KW-1133">Transmembrane helix</keyword>
<keyword evidence="2" id="KW-0732">Signal</keyword>
<sequence>MRLLCIFTILLLGTQACIAQNDLLLLKKNNRTVRSFYPGTNIDFSTDSRYYEAQITGIQKDSLYLVQYDIRRVYSSMLGLFVSDTVASYRFAINYKEITALGKEGNKFNWSGSGAALFGGGALLTTAGLLTWVFSKPNTRYYASPKLVIGAAALTGIGYLLLKTGNKPMKLGKKYTLHYIELK</sequence>
<dbReference type="OrthoDB" id="671728at2"/>
<evidence type="ECO:0000313" key="3">
    <source>
        <dbReference type="EMBL" id="RNI34468.1"/>
    </source>
</evidence>
<dbReference type="AlphaFoldDB" id="A0A3M9NBX7"/>
<feature type="signal peptide" evidence="2">
    <location>
        <begin position="1"/>
        <end position="19"/>
    </location>
</feature>
<keyword evidence="1" id="KW-0472">Membrane</keyword>
<keyword evidence="1" id="KW-0812">Transmembrane</keyword>
<dbReference type="Proteomes" id="UP000267223">
    <property type="component" value="Unassembled WGS sequence"/>
</dbReference>
<evidence type="ECO:0000256" key="1">
    <source>
        <dbReference type="SAM" id="Phobius"/>
    </source>
</evidence>
<evidence type="ECO:0000313" key="4">
    <source>
        <dbReference type="Proteomes" id="UP000267223"/>
    </source>
</evidence>
<keyword evidence="4" id="KW-1185">Reference proteome</keyword>
<name>A0A3M9NBX7_9BACT</name>
<accession>A0A3M9NBX7</accession>
<feature type="chain" id="PRO_5017994703" evidence="2">
    <location>
        <begin position="20"/>
        <end position="183"/>
    </location>
</feature>
<proteinExistence type="predicted"/>
<feature type="transmembrane region" description="Helical" evidence="1">
    <location>
        <begin position="141"/>
        <end position="162"/>
    </location>
</feature>
<reference evidence="3 4" key="1">
    <citation type="submission" date="2018-11" db="EMBL/GenBank/DDBJ databases">
        <title>Draft genome sequence of Ferruginibacter sp. BO-59.</title>
        <authorList>
            <person name="Im W.T."/>
        </authorList>
    </citation>
    <scope>NUCLEOTIDE SEQUENCE [LARGE SCALE GENOMIC DNA]</scope>
    <source>
        <strain evidence="3 4">BO-59</strain>
    </source>
</reference>
<dbReference type="EMBL" id="RJJR01000013">
    <property type="protein sequence ID" value="RNI34468.1"/>
    <property type="molecule type" value="Genomic_DNA"/>
</dbReference>
<dbReference type="PROSITE" id="PS51257">
    <property type="entry name" value="PROKAR_LIPOPROTEIN"/>
    <property type="match status" value="1"/>
</dbReference>
<protein>
    <submittedName>
        <fullName evidence="3">Uncharacterized protein</fullName>
    </submittedName>
</protein>
<gene>
    <name evidence="3" type="ORF">EFY79_14885</name>
</gene>